<dbReference type="Pfam" id="PF23562">
    <property type="entry name" value="AMP-binding_C_3"/>
    <property type="match status" value="1"/>
</dbReference>
<organism evidence="2 3">
    <name type="scientific">Aspergillus ochraceoroseus IBT 24754</name>
    <dbReference type="NCBI Taxonomy" id="1392256"/>
    <lineage>
        <taxon>Eukaryota</taxon>
        <taxon>Fungi</taxon>
        <taxon>Dikarya</taxon>
        <taxon>Ascomycota</taxon>
        <taxon>Pezizomycotina</taxon>
        <taxon>Eurotiomycetes</taxon>
        <taxon>Eurotiomycetidae</taxon>
        <taxon>Eurotiales</taxon>
        <taxon>Aspergillaceae</taxon>
        <taxon>Aspergillus</taxon>
        <taxon>Aspergillus subgen. Nidulantes</taxon>
    </lineage>
</organism>
<protein>
    <recommendedName>
        <fullName evidence="1">Thioester reductase (TE) domain-containing protein</fullName>
    </recommendedName>
</protein>
<evidence type="ECO:0000313" key="2">
    <source>
        <dbReference type="EMBL" id="PTU20477.1"/>
    </source>
</evidence>
<feature type="domain" description="Thioester reductase (TE)" evidence="1">
    <location>
        <begin position="234"/>
        <end position="273"/>
    </location>
</feature>
<dbReference type="EMBL" id="MSFN02000004">
    <property type="protein sequence ID" value="PTU20477.1"/>
    <property type="molecule type" value="Genomic_DNA"/>
</dbReference>
<gene>
    <name evidence="2" type="ORF">P175DRAFT_0531814</name>
</gene>
<dbReference type="VEuPathDB" id="FungiDB:P175DRAFT_0531814"/>
<accession>A0A2T5LW15</accession>
<dbReference type="RefSeq" id="XP_040751869.1">
    <property type="nucleotide sequence ID" value="XM_040899903.1"/>
</dbReference>
<comment type="caution">
    <text evidence="2">The sequence shown here is derived from an EMBL/GenBank/DDBJ whole genome shotgun (WGS) entry which is preliminary data.</text>
</comment>
<dbReference type="AlphaFoldDB" id="A0A2T5LW15"/>
<proteinExistence type="predicted"/>
<reference evidence="2 3" key="1">
    <citation type="journal article" date="2018" name="Proc. Natl. Acad. Sci. U.S.A.">
        <title>Linking secondary metabolites to gene clusters through genome sequencing of six diverse Aspergillus species.</title>
        <authorList>
            <person name="Kaerboelling I."/>
            <person name="Vesth T.C."/>
            <person name="Frisvad J.C."/>
            <person name="Nybo J.L."/>
            <person name="Theobald S."/>
            <person name="Kuo A."/>
            <person name="Bowyer P."/>
            <person name="Matsuda Y."/>
            <person name="Mondo S."/>
            <person name="Lyhne E.K."/>
            <person name="Kogle M.E."/>
            <person name="Clum A."/>
            <person name="Lipzen A."/>
            <person name="Salamov A."/>
            <person name="Ngan C.Y."/>
            <person name="Daum C."/>
            <person name="Chiniquy J."/>
            <person name="Barry K."/>
            <person name="LaButti K."/>
            <person name="Haridas S."/>
            <person name="Simmons B.A."/>
            <person name="Magnuson J.K."/>
            <person name="Mortensen U.H."/>
            <person name="Larsen T.O."/>
            <person name="Grigoriev I.V."/>
            <person name="Baker S.E."/>
            <person name="Andersen M.R."/>
        </authorList>
    </citation>
    <scope>NUCLEOTIDE SEQUENCE [LARGE SCALE GENOMIC DNA]</scope>
    <source>
        <strain evidence="2 3">IBT 24754</strain>
    </source>
</reference>
<evidence type="ECO:0000259" key="1">
    <source>
        <dbReference type="Pfam" id="PF07993"/>
    </source>
</evidence>
<dbReference type="Proteomes" id="UP000244073">
    <property type="component" value="Unassembled WGS sequence"/>
</dbReference>
<dbReference type="Gene3D" id="3.40.50.720">
    <property type="entry name" value="NAD(P)-binding Rossmann-like Domain"/>
    <property type="match status" value="1"/>
</dbReference>
<dbReference type="InterPro" id="IPR013120">
    <property type="entry name" value="FAR_NAD-bd"/>
</dbReference>
<evidence type="ECO:0000313" key="3">
    <source>
        <dbReference type="Proteomes" id="UP000244073"/>
    </source>
</evidence>
<name>A0A2T5LW15_9EURO</name>
<dbReference type="Pfam" id="PF07993">
    <property type="entry name" value="NAD_binding_4"/>
    <property type="match status" value="1"/>
</dbReference>
<dbReference type="GeneID" id="63816785"/>
<dbReference type="OrthoDB" id="429813at2759"/>
<sequence length="308" mass="34874">MPFVLSVEPLIVDPNWLQGKQIPLPAISGSTGIPNPRTYTHEFPWRISKANILPPPEGKTLRALDGVWFFPCWRIVSQCFHSRISKAKALILDPEKPMLRAGKGTVQREGTIRLYSDEIDALYRDADIAAIPERQINHSLLSLEDLGLRLSTPIRSTFTIASISPALIYKNPSVDLLARWAKSEILVPVGDNYNRLALIRHTLEGHQRQVDSFPSFRSIYDLEERKPTSQVMLLTGSTGAIGSFILDRLLVDMDIAYIYCLNRAADSRRFKRLEIAKGVFHAVSAPIELKMNSIRSNWRSGRKRWLFA</sequence>